<dbReference type="EMBL" id="CAACVJ010000156">
    <property type="protein sequence ID" value="VEP14092.1"/>
    <property type="molecule type" value="Genomic_DNA"/>
</dbReference>
<proteinExistence type="predicted"/>
<evidence type="ECO:0000313" key="3">
    <source>
        <dbReference type="Proteomes" id="UP000320055"/>
    </source>
</evidence>
<keyword evidence="1" id="KW-1133">Transmembrane helix</keyword>
<dbReference type="AlphaFoldDB" id="A0A563VRT4"/>
<keyword evidence="1" id="KW-0472">Membrane</keyword>
<keyword evidence="1" id="KW-0812">Transmembrane</keyword>
<gene>
    <name evidence="2" type="ORF">H1P_2390005</name>
</gene>
<dbReference type="RefSeq" id="WP_144872371.1">
    <property type="nucleotide sequence ID" value="NZ_LR213983.1"/>
</dbReference>
<sequence length="98" mass="10629">MRNTTQKNGAKVGATAIIWSLATGIMAICIPLVNVSRSGIILPVAVIIGVSISTIAVWFSGNQKAVESARIFQQIEQRIRDLEAISSSQDFDDTKRIK</sequence>
<evidence type="ECO:0000256" key="1">
    <source>
        <dbReference type="SAM" id="Phobius"/>
    </source>
</evidence>
<protein>
    <submittedName>
        <fullName evidence="2">Uncharacterized protein</fullName>
    </submittedName>
</protein>
<keyword evidence="3" id="KW-1185">Reference proteome</keyword>
<dbReference type="Proteomes" id="UP000320055">
    <property type="component" value="Unassembled WGS sequence"/>
</dbReference>
<evidence type="ECO:0000313" key="2">
    <source>
        <dbReference type="EMBL" id="VEP14092.1"/>
    </source>
</evidence>
<feature type="transmembrane region" description="Helical" evidence="1">
    <location>
        <begin position="40"/>
        <end position="60"/>
    </location>
</feature>
<accession>A0A563VRT4</accession>
<dbReference type="OrthoDB" id="426278at2"/>
<reference evidence="2 3" key="1">
    <citation type="submission" date="2019-01" db="EMBL/GenBank/DDBJ databases">
        <authorList>
            <person name="Brito A."/>
        </authorList>
    </citation>
    <scope>NUCLEOTIDE SEQUENCE [LARGE SCALE GENOMIC DNA]</scope>
    <source>
        <strain evidence="2">1</strain>
    </source>
</reference>
<name>A0A563VRT4_9CYAN</name>
<organism evidence="2 3">
    <name type="scientific">Hyella patelloides LEGE 07179</name>
    <dbReference type="NCBI Taxonomy" id="945734"/>
    <lineage>
        <taxon>Bacteria</taxon>
        <taxon>Bacillati</taxon>
        <taxon>Cyanobacteriota</taxon>
        <taxon>Cyanophyceae</taxon>
        <taxon>Pleurocapsales</taxon>
        <taxon>Hyellaceae</taxon>
        <taxon>Hyella</taxon>
    </lineage>
</organism>
<feature type="transmembrane region" description="Helical" evidence="1">
    <location>
        <begin position="12"/>
        <end position="34"/>
    </location>
</feature>